<sequence length="105" mass="11273">MTMAAPPYTASSATCHRSSSSAPLDGDGSTLWVGRTWGSGSHRGSTPSNPRWIWFYIVIDEGEDAADTGRSSPARNNFFSHTVQAVVGGFGLGDTIRFKRDAVQH</sequence>
<dbReference type="EMBL" id="JAUJYO010000017">
    <property type="protein sequence ID" value="KAK1292567.1"/>
    <property type="molecule type" value="Genomic_DNA"/>
</dbReference>
<name>A0AAV9CWN1_ACOCL</name>
<dbReference type="AlphaFoldDB" id="A0AAV9CWN1"/>
<comment type="caution">
    <text evidence="2">The sequence shown here is derived from an EMBL/GenBank/DDBJ whole genome shotgun (WGS) entry which is preliminary data.</text>
</comment>
<feature type="region of interest" description="Disordered" evidence="1">
    <location>
        <begin position="1"/>
        <end position="29"/>
    </location>
</feature>
<evidence type="ECO:0000313" key="3">
    <source>
        <dbReference type="Proteomes" id="UP001180020"/>
    </source>
</evidence>
<dbReference type="Proteomes" id="UP001180020">
    <property type="component" value="Unassembled WGS sequence"/>
</dbReference>
<reference evidence="2" key="2">
    <citation type="submission" date="2023-06" db="EMBL/GenBank/DDBJ databases">
        <authorList>
            <person name="Ma L."/>
            <person name="Liu K.-W."/>
            <person name="Li Z."/>
            <person name="Hsiao Y.-Y."/>
            <person name="Qi Y."/>
            <person name="Fu T."/>
            <person name="Tang G."/>
            <person name="Zhang D."/>
            <person name="Sun W.-H."/>
            <person name="Liu D.-K."/>
            <person name="Li Y."/>
            <person name="Chen G.-Z."/>
            <person name="Liu X.-D."/>
            <person name="Liao X.-Y."/>
            <person name="Jiang Y.-T."/>
            <person name="Yu X."/>
            <person name="Hao Y."/>
            <person name="Huang J."/>
            <person name="Zhao X.-W."/>
            <person name="Ke S."/>
            <person name="Chen Y.-Y."/>
            <person name="Wu W.-L."/>
            <person name="Hsu J.-L."/>
            <person name="Lin Y.-F."/>
            <person name="Huang M.-D."/>
            <person name="Li C.-Y."/>
            <person name="Huang L."/>
            <person name="Wang Z.-W."/>
            <person name="Zhao X."/>
            <person name="Zhong W.-Y."/>
            <person name="Peng D.-H."/>
            <person name="Ahmad S."/>
            <person name="Lan S."/>
            <person name="Zhang J.-S."/>
            <person name="Tsai W.-C."/>
            <person name="Van De Peer Y."/>
            <person name="Liu Z.-J."/>
        </authorList>
    </citation>
    <scope>NUCLEOTIDE SEQUENCE</scope>
    <source>
        <strain evidence="2">CP</strain>
        <tissue evidence="2">Leaves</tissue>
    </source>
</reference>
<protein>
    <submittedName>
        <fullName evidence="2">Uncharacterized protein</fullName>
    </submittedName>
</protein>
<accession>A0AAV9CWN1</accession>
<proteinExistence type="predicted"/>
<keyword evidence="3" id="KW-1185">Reference proteome</keyword>
<feature type="compositionally biased region" description="Low complexity" evidence="1">
    <location>
        <begin position="10"/>
        <end position="22"/>
    </location>
</feature>
<evidence type="ECO:0000256" key="1">
    <source>
        <dbReference type="SAM" id="MobiDB-lite"/>
    </source>
</evidence>
<gene>
    <name evidence="2" type="ORF">QJS10_CPB17g02056</name>
</gene>
<evidence type="ECO:0000313" key="2">
    <source>
        <dbReference type="EMBL" id="KAK1292567.1"/>
    </source>
</evidence>
<reference evidence="2" key="1">
    <citation type="journal article" date="2023" name="Nat. Commun.">
        <title>Diploid and tetraploid genomes of Acorus and the evolution of monocots.</title>
        <authorList>
            <person name="Ma L."/>
            <person name="Liu K.W."/>
            <person name="Li Z."/>
            <person name="Hsiao Y.Y."/>
            <person name="Qi Y."/>
            <person name="Fu T."/>
            <person name="Tang G.D."/>
            <person name="Zhang D."/>
            <person name="Sun W.H."/>
            <person name="Liu D.K."/>
            <person name="Li Y."/>
            <person name="Chen G.Z."/>
            <person name="Liu X.D."/>
            <person name="Liao X.Y."/>
            <person name="Jiang Y.T."/>
            <person name="Yu X."/>
            <person name="Hao Y."/>
            <person name="Huang J."/>
            <person name="Zhao X.W."/>
            <person name="Ke S."/>
            <person name="Chen Y.Y."/>
            <person name="Wu W.L."/>
            <person name="Hsu J.L."/>
            <person name="Lin Y.F."/>
            <person name="Huang M.D."/>
            <person name="Li C.Y."/>
            <person name="Huang L."/>
            <person name="Wang Z.W."/>
            <person name="Zhao X."/>
            <person name="Zhong W.Y."/>
            <person name="Peng D.H."/>
            <person name="Ahmad S."/>
            <person name="Lan S."/>
            <person name="Zhang J.S."/>
            <person name="Tsai W.C."/>
            <person name="Van de Peer Y."/>
            <person name="Liu Z.J."/>
        </authorList>
    </citation>
    <scope>NUCLEOTIDE SEQUENCE</scope>
    <source>
        <strain evidence="2">CP</strain>
    </source>
</reference>
<organism evidence="2 3">
    <name type="scientific">Acorus calamus</name>
    <name type="common">Sweet flag</name>
    <dbReference type="NCBI Taxonomy" id="4465"/>
    <lineage>
        <taxon>Eukaryota</taxon>
        <taxon>Viridiplantae</taxon>
        <taxon>Streptophyta</taxon>
        <taxon>Embryophyta</taxon>
        <taxon>Tracheophyta</taxon>
        <taxon>Spermatophyta</taxon>
        <taxon>Magnoliopsida</taxon>
        <taxon>Liliopsida</taxon>
        <taxon>Acoraceae</taxon>
        <taxon>Acorus</taxon>
    </lineage>
</organism>